<gene>
    <name evidence="2" type="ORF">CPLU01_01846</name>
</gene>
<dbReference type="Proteomes" id="UP000654918">
    <property type="component" value="Unassembled WGS sequence"/>
</dbReference>
<evidence type="ECO:0000313" key="3">
    <source>
        <dbReference type="Proteomes" id="UP000654918"/>
    </source>
</evidence>
<reference evidence="2" key="1">
    <citation type="journal article" date="2020" name="Phytopathology">
        <title>Genome Sequence Resources of Colletotrichum truncatum, C. plurivorum, C. musicola, and C. sojae: Four Species Pathogenic to Soybean (Glycine max).</title>
        <authorList>
            <person name="Rogerio F."/>
            <person name="Boufleur T.R."/>
            <person name="Ciampi-Guillardi M."/>
            <person name="Sukno S.A."/>
            <person name="Thon M.R."/>
            <person name="Massola Junior N.S."/>
            <person name="Baroncelli R."/>
        </authorList>
    </citation>
    <scope>NUCLEOTIDE SEQUENCE</scope>
    <source>
        <strain evidence="2">LFN00145</strain>
    </source>
</reference>
<feature type="region of interest" description="Disordered" evidence="1">
    <location>
        <begin position="1"/>
        <end position="43"/>
    </location>
</feature>
<evidence type="ECO:0000313" key="2">
    <source>
        <dbReference type="EMBL" id="KAF6839426.1"/>
    </source>
</evidence>
<sequence>MVIKTMSATEDTTAQHKRNASATSAVQTSPPPAKRPEPASTTATPFVVGRRDFPHAVALVLYKDGADDTSSTTVLGVYASLTDANDEVRRLGHEQGAIKDEPTTAAAVANSSEPARWEAADGVSCWAELHAVKPKTIVRRDVSSAFSSEPPKKLYDAEEGEDPDLDDDDQEEGGHYD</sequence>
<keyword evidence="3" id="KW-1185">Reference proteome</keyword>
<organism evidence="2 3">
    <name type="scientific">Colletotrichum plurivorum</name>
    <dbReference type="NCBI Taxonomy" id="2175906"/>
    <lineage>
        <taxon>Eukaryota</taxon>
        <taxon>Fungi</taxon>
        <taxon>Dikarya</taxon>
        <taxon>Ascomycota</taxon>
        <taxon>Pezizomycotina</taxon>
        <taxon>Sordariomycetes</taxon>
        <taxon>Hypocreomycetidae</taxon>
        <taxon>Glomerellales</taxon>
        <taxon>Glomerellaceae</taxon>
        <taxon>Colletotrichum</taxon>
        <taxon>Colletotrichum orchidearum species complex</taxon>
    </lineage>
</organism>
<accession>A0A8H6KYV8</accession>
<name>A0A8H6KYV8_9PEZI</name>
<comment type="caution">
    <text evidence="2">The sequence shown here is derived from an EMBL/GenBank/DDBJ whole genome shotgun (WGS) entry which is preliminary data.</text>
</comment>
<evidence type="ECO:0000256" key="1">
    <source>
        <dbReference type="SAM" id="MobiDB-lite"/>
    </source>
</evidence>
<feature type="region of interest" description="Disordered" evidence="1">
    <location>
        <begin position="140"/>
        <end position="177"/>
    </location>
</feature>
<feature type="compositionally biased region" description="Polar residues" evidence="1">
    <location>
        <begin position="1"/>
        <end position="12"/>
    </location>
</feature>
<dbReference type="EMBL" id="WIGO01000013">
    <property type="protein sequence ID" value="KAF6839426.1"/>
    <property type="molecule type" value="Genomic_DNA"/>
</dbReference>
<proteinExistence type="predicted"/>
<protein>
    <submittedName>
        <fullName evidence="2">Actin polymerization protein</fullName>
    </submittedName>
</protein>
<feature type="compositionally biased region" description="Acidic residues" evidence="1">
    <location>
        <begin position="157"/>
        <end position="171"/>
    </location>
</feature>
<dbReference type="AlphaFoldDB" id="A0A8H6KYV8"/>